<name>A0A2S0ML31_9RHOB</name>
<accession>A0A2S0ML31</accession>
<sequence>MRSEMIELDGRPFHIRRWGAPDLPVLLMLHGFPEYSGAWSDLAPLLAERFHCIAPDQRGYGQSWAPEGVGNYVTSALVGDMVALIAQMGGGPITVLGHDWGASVAYGLAMFRPDLVERLIIANGVHPVPFQRAVAAGGAQTAASQYIHALREPGSEDKLAANDFEKMWKMFSASMDMGWLGDDRQVEYKTEWARPGRLRAMIDWYRASPLVVATPGEPATGLPDLPVDRLIVHCPHLLIWGDADTALLPVSTKGLEEFAADLTRVTLPGLDHWLCHRDPRAVADAILGWIDAAEDDQ</sequence>
<evidence type="ECO:0000313" key="3">
    <source>
        <dbReference type="EMBL" id="AVO36537.1"/>
    </source>
</evidence>
<dbReference type="InterPro" id="IPR000639">
    <property type="entry name" value="Epox_hydrolase-like"/>
</dbReference>
<evidence type="ECO:0000313" key="4">
    <source>
        <dbReference type="Proteomes" id="UP000237655"/>
    </source>
</evidence>
<dbReference type="EMBL" id="CP027665">
    <property type="protein sequence ID" value="AVO36537.1"/>
    <property type="molecule type" value="Genomic_DNA"/>
</dbReference>
<protein>
    <submittedName>
        <fullName evidence="3">Alpha/beta hydrolase</fullName>
    </submittedName>
</protein>
<proteinExistence type="predicted"/>
<dbReference type="PANTHER" id="PTHR43329">
    <property type="entry name" value="EPOXIDE HYDROLASE"/>
    <property type="match status" value="1"/>
</dbReference>
<evidence type="ECO:0000256" key="1">
    <source>
        <dbReference type="ARBA" id="ARBA00022801"/>
    </source>
</evidence>
<dbReference type="PRINTS" id="PR00412">
    <property type="entry name" value="EPOXHYDRLASE"/>
</dbReference>
<dbReference type="Pfam" id="PF00561">
    <property type="entry name" value="Abhydrolase_1"/>
    <property type="match status" value="1"/>
</dbReference>
<gene>
    <name evidence="3" type="ORF">C6Y53_01680</name>
</gene>
<dbReference type="InterPro" id="IPR029058">
    <property type="entry name" value="AB_hydrolase_fold"/>
</dbReference>
<dbReference type="GO" id="GO:0016787">
    <property type="term" value="F:hydrolase activity"/>
    <property type="evidence" value="ECO:0007669"/>
    <property type="project" value="UniProtKB-KW"/>
</dbReference>
<dbReference type="KEGG" id="thas:C6Y53_01680"/>
<dbReference type="Gene3D" id="3.40.50.1820">
    <property type="entry name" value="alpha/beta hydrolase"/>
    <property type="match status" value="1"/>
</dbReference>
<dbReference type="Proteomes" id="UP000237655">
    <property type="component" value="Chromosome"/>
</dbReference>
<keyword evidence="1 3" id="KW-0378">Hydrolase</keyword>
<organism evidence="3 4">
    <name type="scientific">Pukyongiella litopenaei</name>
    <dbReference type="NCBI Taxonomy" id="2605946"/>
    <lineage>
        <taxon>Bacteria</taxon>
        <taxon>Pseudomonadati</taxon>
        <taxon>Pseudomonadota</taxon>
        <taxon>Alphaproteobacteria</taxon>
        <taxon>Rhodobacterales</taxon>
        <taxon>Paracoccaceae</taxon>
        <taxon>Pukyongiella</taxon>
    </lineage>
</organism>
<keyword evidence="4" id="KW-1185">Reference proteome</keyword>
<evidence type="ECO:0000259" key="2">
    <source>
        <dbReference type="Pfam" id="PF00561"/>
    </source>
</evidence>
<reference evidence="4" key="1">
    <citation type="submission" date="2018-03" db="EMBL/GenBank/DDBJ databases">
        <title>Genomic analysis of the strain SH-1 isolated from shrimp intestine.</title>
        <authorList>
            <person name="Kim Y.-S."/>
            <person name="Kim S.-E."/>
            <person name="Kim K.-H."/>
        </authorList>
    </citation>
    <scope>NUCLEOTIDE SEQUENCE [LARGE SCALE GENOMIC DNA]</scope>
    <source>
        <strain evidence="4">SH-1</strain>
    </source>
</reference>
<feature type="domain" description="AB hydrolase-1" evidence="2">
    <location>
        <begin position="24"/>
        <end position="273"/>
    </location>
</feature>
<dbReference type="SUPFAM" id="SSF53474">
    <property type="entry name" value="alpha/beta-Hydrolases"/>
    <property type="match status" value="1"/>
</dbReference>
<dbReference type="RefSeq" id="WP_106470852.1">
    <property type="nucleotide sequence ID" value="NZ_CP027665.1"/>
</dbReference>
<dbReference type="InterPro" id="IPR000073">
    <property type="entry name" value="AB_hydrolase_1"/>
</dbReference>
<dbReference type="AlphaFoldDB" id="A0A2S0ML31"/>